<proteinExistence type="predicted"/>
<dbReference type="InterPro" id="IPR011990">
    <property type="entry name" value="TPR-like_helical_dom_sf"/>
</dbReference>
<organism evidence="2 3">
    <name type="scientific">Flavobacterium ichthyis</name>
    <dbReference type="NCBI Taxonomy" id="2698827"/>
    <lineage>
        <taxon>Bacteria</taxon>
        <taxon>Pseudomonadati</taxon>
        <taxon>Bacteroidota</taxon>
        <taxon>Flavobacteriia</taxon>
        <taxon>Flavobacteriales</taxon>
        <taxon>Flavobacteriaceae</taxon>
        <taxon>Flavobacterium</taxon>
    </lineage>
</organism>
<dbReference type="EMBL" id="JAABLM010000005">
    <property type="protein sequence ID" value="NBL64593.1"/>
    <property type="molecule type" value="Genomic_DNA"/>
</dbReference>
<dbReference type="Gene3D" id="1.25.40.10">
    <property type="entry name" value="Tetratricopeptide repeat domain"/>
    <property type="match status" value="1"/>
</dbReference>
<comment type="caution">
    <text evidence="2">The sequence shown here is derived from an EMBL/GenBank/DDBJ whole genome shotgun (WGS) entry which is preliminary data.</text>
</comment>
<protein>
    <recommendedName>
        <fullName evidence="4">Tetratricopeptide repeat protein</fullName>
    </recommendedName>
</protein>
<feature type="signal peptide" evidence="1">
    <location>
        <begin position="1"/>
        <end position="21"/>
    </location>
</feature>
<dbReference type="RefSeq" id="WP_166536420.1">
    <property type="nucleotide sequence ID" value="NZ_JAABLM010000005.1"/>
</dbReference>
<evidence type="ECO:0008006" key="4">
    <source>
        <dbReference type="Google" id="ProtNLM"/>
    </source>
</evidence>
<reference evidence="3" key="1">
    <citation type="submission" date="2020-01" db="EMBL/GenBank/DDBJ databases">
        <title>Sphingomonas sp. strain CSW-10.</title>
        <authorList>
            <person name="Chen W.-M."/>
        </authorList>
    </citation>
    <scope>NUCLEOTIDE SEQUENCE [LARGE SCALE GENOMIC DNA]</scope>
    <source>
        <strain evidence="3">NST-5</strain>
    </source>
</reference>
<dbReference type="Proteomes" id="UP000798602">
    <property type="component" value="Unassembled WGS sequence"/>
</dbReference>
<feature type="chain" id="PRO_5047110952" description="Tetratricopeptide repeat protein" evidence="1">
    <location>
        <begin position="22"/>
        <end position="453"/>
    </location>
</feature>
<evidence type="ECO:0000313" key="3">
    <source>
        <dbReference type="Proteomes" id="UP000798602"/>
    </source>
</evidence>
<name>A0ABW9Z6U8_9FLAO</name>
<keyword evidence="3" id="KW-1185">Reference proteome</keyword>
<keyword evidence="1" id="KW-0732">Signal</keyword>
<evidence type="ECO:0000256" key="1">
    <source>
        <dbReference type="SAM" id="SignalP"/>
    </source>
</evidence>
<accession>A0ABW9Z6U8</accession>
<gene>
    <name evidence="2" type="ORF">GV828_05185</name>
</gene>
<sequence>MIKQRICTILILLLMGFGAIAQEKSCKEKWTDFSELATKNNFDSSTYQPWLAIKNCSENNEDYFLSGIKILSKMVEAANASAEKDKMIADLTTLFDEHDKKFPNNQNGNKIAKSVILFENNAASENDIFKFLDQAFASQPSQFKQPFVIDLYSKVLVNQFHANAENLDLNKVLQKLDAISIQIKTEKQKYWPTVETLENKKQTIKLTPEEIQQLNSAKSSFDNLILVEENVNARFLKLATCEQLESFYAEKIKGADAILTMQNSFEVLSQKKCTSAFYFDLTKKLHAEKPSAATANVLAFEARKNREQELAMKYFQEAAELETNLSKKAESYYMLATVQQIKHKEQARISALKALEIKPDFGKSYILISQLYANSGKMCGNSTFDQQAIYWLAAETAKKAGQVQPSFEKTANDLAEDYLRKAPSKEDLKKSGKKAGEVVTFSCWINQAVTIPK</sequence>
<evidence type="ECO:0000313" key="2">
    <source>
        <dbReference type="EMBL" id="NBL64593.1"/>
    </source>
</evidence>
<dbReference type="SUPFAM" id="SSF48452">
    <property type="entry name" value="TPR-like"/>
    <property type="match status" value="1"/>
</dbReference>